<evidence type="ECO:0000313" key="2">
    <source>
        <dbReference type="EMBL" id="ETE59466.1"/>
    </source>
</evidence>
<feature type="compositionally biased region" description="Basic and acidic residues" evidence="1">
    <location>
        <begin position="31"/>
        <end position="117"/>
    </location>
</feature>
<proteinExistence type="predicted"/>
<feature type="compositionally biased region" description="Low complexity" evidence="1">
    <location>
        <begin position="430"/>
        <end position="442"/>
    </location>
</feature>
<accession>V8NC23</accession>
<gene>
    <name evidence="2" type="primary">U2AF65A</name>
    <name evidence="2" type="ORF">L345_14806</name>
</gene>
<feature type="compositionally biased region" description="Basic and acidic residues" evidence="1">
    <location>
        <begin position="387"/>
        <end position="405"/>
    </location>
</feature>
<feature type="non-terminal residue" evidence="2">
    <location>
        <position position="1"/>
    </location>
</feature>
<feature type="compositionally biased region" description="Basic and acidic residues" evidence="1">
    <location>
        <begin position="1"/>
        <end position="23"/>
    </location>
</feature>
<protein>
    <submittedName>
        <fullName evidence="2">Splicing factor U2af large subunit A</fullName>
    </submittedName>
</protein>
<dbReference type="EMBL" id="AZIM01005558">
    <property type="protein sequence ID" value="ETE59466.1"/>
    <property type="molecule type" value="Genomic_DNA"/>
</dbReference>
<dbReference type="Proteomes" id="UP000018936">
    <property type="component" value="Unassembled WGS sequence"/>
</dbReference>
<evidence type="ECO:0000313" key="3">
    <source>
        <dbReference type="Proteomes" id="UP000018936"/>
    </source>
</evidence>
<reference evidence="2 3" key="1">
    <citation type="journal article" date="2013" name="Proc. Natl. Acad. Sci. U.S.A.">
        <title>The king cobra genome reveals dynamic gene evolution and adaptation in the snake venom system.</title>
        <authorList>
            <person name="Vonk F.J."/>
            <person name="Casewell N.R."/>
            <person name="Henkel C.V."/>
            <person name="Heimberg A.M."/>
            <person name="Jansen H.J."/>
            <person name="McCleary R.J."/>
            <person name="Kerkkamp H.M."/>
            <person name="Vos R.A."/>
            <person name="Guerreiro I."/>
            <person name="Calvete J.J."/>
            <person name="Wuster W."/>
            <person name="Woods A.E."/>
            <person name="Logan J.M."/>
            <person name="Harrison R.A."/>
            <person name="Castoe T.A."/>
            <person name="de Koning A.P."/>
            <person name="Pollock D.D."/>
            <person name="Yandell M."/>
            <person name="Calderon D."/>
            <person name="Renjifo C."/>
            <person name="Currier R.B."/>
            <person name="Salgado D."/>
            <person name="Pla D."/>
            <person name="Sanz L."/>
            <person name="Hyder A.S."/>
            <person name="Ribeiro J.M."/>
            <person name="Arntzen J.W."/>
            <person name="van den Thillart G.E."/>
            <person name="Boetzer M."/>
            <person name="Pirovano W."/>
            <person name="Dirks R.P."/>
            <person name="Spaink H.P."/>
            <person name="Duboule D."/>
            <person name="McGlinn E."/>
            <person name="Kini R.M."/>
            <person name="Richardson M.K."/>
        </authorList>
    </citation>
    <scope>NUCLEOTIDE SEQUENCE</scope>
    <source>
        <tissue evidence="2">Blood</tissue>
    </source>
</reference>
<organism evidence="2 3">
    <name type="scientific">Ophiophagus hannah</name>
    <name type="common">King cobra</name>
    <name type="synonym">Naja hannah</name>
    <dbReference type="NCBI Taxonomy" id="8665"/>
    <lineage>
        <taxon>Eukaryota</taxon>
        <taxon>Metazoa</taxon>
        <taxon>Chordata</taxon>
        <taxon>Craniata</taxon>
        <taxon>Vertebrata</taxon>
        <taxon>Euteleostomi</taxon>
        <taxon>Lepidosauria</taxon>
        <taxon>Squamata</taxon>
        <taxon>Bifurcata</taxon>
        <taxon>Unidentata</taxon>
        <taxon>Episquamata</taxon>
        <taxon>Toxicofera</taxon>
        <taxon>Serpentes</taxon>
        <taxon>Colubroidea</taxon>
        <taxon>Elapidae</taxon>
        <taxon>Elapinae</taxon>
        <taxon>Ophiophagus</taxon>
    </lineage>
</organism>
<comment type="caution">
    <text evidence="2">The sequence shown here is derived from an EMBL/GenBank/DDBJ whole genome shotgun (WGS) entry which is preliminary data.</text>
</comment>
<evidence type="ECO:0000256" key="1">
    <source>
        <dbReference type="SAM" id="MobiDB-lite"/>
    </source>
</evidence>
<keyword evidence="3" id="KW-1185">Reference proteome</keyword>
<name>V8NC23_OPHHA</name>
<feature type="region of interest" description="Disordered" evidence="1">
    <location>
        <begin position="379"/>
        <end position="454"/>
    </location>
</feature>
<sequence>MRERGREGQEREEEREGRREERKRGKRGKEGRREKGGREGEEREGGREKGRRERRERGEEGGREREGGRREREGGRKRREREGREREGGRQGEREKTETHRERQRHTERETETGRKESTGVCVRASWHSLLPFFAPLLLLPSFLPSTRACIARFSSMKPTAATTSQNDLKERPKQKSRILGSLPFSGGILLVWPGSNEPVVKNSTGLVKQVVKKCYWFARTGISDNQLGDDQLCLVGKKWGAGSAVRPSHAPFLLPGGFPEAQCCKRGENHTATPTQSHDHLATPTEPLLGLNRRQEIDGVGRASQRWHLPVLRTKPAEYDLLNHLHFPHLPSPTSVLCQVWTISNFGPLLPSHPVERQREAERDRDREIDICAEQNSALAIGRASSQEEGRDRETQRDRDKEIDICAEQKSALATGRASASKHSAPFNSTCPDSTSPDSTSQGIMGSLKDDDDDKEPWWCRLLIT</sequence>
<feature type="region of interest" description="Disordered" evidence="1">
    <location>
        <begin position="1"/>
        <end position="117"/>
    </location>
</feature>
<dbReference type="AlphaFoldDB" id="V8NC23"/>